<dbReference type="Pfam" id="PF05345">
    <property type="entry name" value="He_PIG"/>
    <property type="match status" value="1"/>
</dbReference>
<dbReference type="InterPro" id="IPR013320">
    <property type="entry name" value="ConA-like_dom_sf"/>
</dbReference>
<dbReference type="SMART" id="SM00137">
    <property type="entry name" value="MAM"/>
    <property type="match status" value="2"/>
</dbReference>
<dbReference type="GO" id="GO:0005509">
    <property type="term" value="F:calcium ion binding"/>
    <property type="evidence" value="ECO:0007669"/>
    <property type="project" value="InterPro"/>
</dbReference>
<dbReference type="InterPro" id="IPR051560">
    <property type="entry name" value="MAM_domain-containing"/>
</dbReference>
<name>A0A330M8X0_9GAMM</name>
<dbReference type="PROSITE" id="PS50093">
    <property type="entry name" value="PKD"/>
    <property type="match status" value="2"/>
</dbReference>
<keyword evidence="2" id="KW-0812">Transmembrane</keyword>
<dbReference type="PANTHER" id="PTHR23282">
    <property type="entry name" value="APICAL ENDOSOMAL GLYCOPROTEIN PRECURSOR"/>
    <property type="match status" value="1"/>
</dbReference>
<dbReference type="Gene3D" id="2.60.40.10">
    <property type="entry name" value="Immunoglobulins"/>
    <property type="match status" value="3"/>
</dbReference>
<dbReference type="Pfam" id="PF00629">
    <property type="entry name" value="MAM"/>
    <property type="match status" value="2"/>
</dbReference>
<dbReference type="OrthoDB" id="3976083at2"/>
<feature type="domain" description="MAM" evidence="3">
    <location>
        <begin position="605"/>
        <end position="769"/>
    </location>
</feature>
<protein>
    <submittedName>
        <fullName evidence="5">Putative cell surface protein containing PDK and Cadherin domain</fullName>
    </submittedName>
</protein>
<dbReference type="Pfam" id="PF18911">
    <property type="entry name" value="PKD_4"/>
    <property type="match status" value="2"/>
</dbReference>
<feature type="domain" description="PKD" evidence="4">
    <location>
        <begin position="532"/>
        <end position="603"/>
    </location>
</feature>
<feature type="compositionally biased region" description="Polar residues" evidence="1">
    <location>
        <begin position="892"/>
        <end position="910"/>
    </location>
</feature>
<dbReference type="SUPFAM" id="SSF49299">
    <property type="entry name" value="PKD domain"/>
    <property type="match status" value="2"/>
</dbReference>
<accession>A0A330M8X0</accession>
<evidence type="ECO:0000313" key="5">
    <source>
        <dbReference type="EMBL" id="SQH77834.1"/>
    </source>
</evidence>
<keyword evidence="2" id="KW-1133">Transmembrane helix</keyword>
<dbReference type="InterPro" id="IPR000998">
    <property type="entry name" value="MAM_dom"/>
</dbReference>
<dbReference type="InterPro" id="IPR035986">
    <property type="entry name" value="PKD_dom_sf"/>
</dbReference>
<dbReference type="PANTHER" id="PTHR23282:SF146">
    <property type="entry name" value="RT07201P-RELATED"/>
    <property type="match status" value="1"/>
</dbReference>
<feature type="transmembrane region" description="Helical" evidence="2">
    <location>
        <begin position="21"/>
        <end position="43"/>
    </location>
</feature>
<dbReference type="GO" id="GO:0016020">
    <property type="term" value="C:membrane"/>
    <property type="evidence" value="ECO:0007669"/>
    <property type="project" value="InterPro"/>
</dbReference>
<evidence type="ECO:0000256" key="1">
    <source>
        <dbReference type="SAM" id="MobiDB-lite"/>
    </source>
</evidence>
<feature type="domain" description="PKD" evidence="4">
    <location>
        <begin position="433"/>
        <end position="518"/>
    </location>
</feature>
<feature type="region of interest" description="Disordered" evidence="1">
    <location>
        <begin position="890"/>
        <end position="910"/>
    </location>
</feature>
<dbReference type="EMBL" id="LS483452">
    <property type="protein sequence ID" value="SQH77834.1"/>
    <property type="molecule type" value="Genomic_DNA"/>
</dbReference>
<dbReference type="CDD" id="cd06263">
    <property type="entry name" value="MAM"/>
    <property type="match status" value="2"/>
</dbReference>
<dbReference type="CDD" id="cd00146">
    <property type="entry name" value="PKD"/>
    <property type="match status" value="2"/>
</dbReference>
<dbReference type="SUPFAM" id="SSF55486">
    <property type="entry name" value="Metalloproteases ('zincins'), catalytic domain"/>
    <property type="match status" value="1"/>
</dbReference>
<evidence type="ECO:0000256" key="2">
    <source>
        <dbReference type="SAM" id="Phobius"/>
    </source>
</evidence>
<organism evidence="5 6">
    <name type="scientific">Shewanella benthica</name>
    <dbReference type="NCBI Taxonomy" id="43661"/>
    <lineage>
        <taxon>Bacteria</taxon>
        <taxon>Pseudomonadati</taxon>
        <taxon>Pseudomonadota</taxon>
        <taxon>Gammaproteobacteria</taxon>
        <taxon>Alteromonadales</taxon>
        <taxon>Shewanellaceae</taxon>
        <taxon>Shewanella</taxon>
    </lineage>
</organism>
<dbReference type="InterPro" id="IPR015919">
    <property type="entry name" value="Cadherin-like_sf"/>
</dbReference>
<dbReference type="InterPro" id="IPR013783">
    <property type="entry name" value="Ig-like_fold"/>
</dbReference>
<dbReference type="PROSITE" id="PS50060">
    <property type="entry name" value="MAM_2"/>
    <property type="match status" value="2"/>
</dbReference>
<dbReference type="RefSeq" id="WP_112353580.1">
    <property type="nucleotide sequence ID" value="NZ_LS483452.1"/>
</dbReference>
<evidence type="ECO:0000259" key="3">
    <source>
        <dbReference type="PROSITE" id="PS50060"/>
    </source>
</evidence>
<keyword evidence="2" id="KW-0472">Membrane</keyword>
<dbReference type="Proteomes" id="UP000250123">
    <property type="component" value="Chromosome SHEWBE"/>
</dbReference>
<dbReference type="KEGG" id="sbk:SHEWBE_3871"/>
<dbReference type="AlphaFoldDB" id="A0A330M8X0"/>
<dbReference type="Pfam" id="PF13688">
    <property type="entry name" value="Reprolysin_5"/>
    <property type="match status" value="1"/>
</dbReference>
<sequence>MRTQSNKYQKIRDKFQKQTANLLNLSIISTLLVSPMFSFTALAGTEPLDLITLDNTQPHLVQQFSLSHVDIEVKSETRYRVSASALEESTAALQLMLPDGTKIIAHKKLAYSTPSGALIWQGEISGVKKVPGDNRIIVVKSDSHLSATINFDGKLFKLMPSGHNEVILQEIDQAKVPDEHNQPMPPMKSGTKQQAVLAMPMSNAVQASATSVIRVMVGYTSEALNQNPGMQALIELAVAETNQGFSDSGVNAQVELAHSYELNYAESGDHGTDLDRFHTPNDGYMDDVFALRDQYSADVAVILIGDASACGRARAIGATEDTAYMVIKDSCATGYYSFGHELGHLMSARHNPEKDDKTIPYAFGHGFLYSSGGWRSIMSYNDSSCCTRQNFWSDPTQSFQGIVRGTTQTHDNARVLNLTAATVAEFRADSGGSNLPPIADFSTSINDLTVYFTDASSDQDGNIVSYLWDFGDGNQSSLPSPDHTYAATGTYTAKLTVTDDRGASNTSSLQVSVIDSGVNQVPTAGFIFNKQGLEVDFIDQSLDSDGQVVSWSWDFGDGTQSSVQAPKHVYQAAGSYWVELTVTDDGGATDILQQLIEVSSEALLSAADFETDLGSWSHSSANDWDWSRLSGATASSSTGPGSGAGGQGYYLYLETSNNKGAYTTGEQAMIESGEFSVNSARLSFEYHMYGADIGTLSIDVNDNGTWVNDVWQISGQQHTSAAAGFTPVNVDLSVYSGRLQVRVRATAAGGWKGDIAIDNLHLFGTVVTADNQAPVFSANPIVLADASIYTSYSQSITSFASDPDGDSMNFAKVSGPTWLQVSATGEISGVPVLADLGLSSAQVRVTDSQGASSEALIEINVVESQASELLSAIDFESGIVNGWSNGSGGSHLWQTEAGTTPSNSTGPDSGALTTGQYAYVETSKDYAYGAGDTAFLESPLISGSLRQLSFYYHMYGAEIGSLSVDVFHQNSWELNLFTISGQQHSATSDGFTSHNIDLSSLSGDIRVRFRVDAAGGWKGDIAIDDIQIEGQR</sequence>
<dbReference type="InterPro" id="IPR022409">
    <property type="entry name" value="PKD/Chitinase_dom"/>
</dbReference>
<dbReference type="InterPro" id="IPR000601">
    <property type="entry name" value="PKD_dom"/>
</dbReference>
<dbReference type="SUPFAM" id="SSF49313">
    <property type="entry name" value="Cadherin-like"/>
    <property type="match status" value="1"/>
</dbReference>
<dbReference type="SMART" id="SM00089">
    <property type="entry name" value="PKD"/>
    <property type="match status" value="2"/>
</dbReference>
<feature type="domain" description="MAM" evidence="3">
    <location>
        <begin position="871"/>
        <end position="1032"/>
    </location>
</feature>
<proteinExistence type="predicted"/>
<evidence type="ECO:0000313" key="6">
    <source>
        <dbReference type="Proteomes" id="UP000250123"/>
    </source>
</evidence>
<reference evidence="6" key="1">
    <citation type="submission" date="2018-06" db="EMBL/GenBank/DDBJ databases">
        <authorList>
            <person name="Cea G.-C."/>
            <person name="William W."/>
        </authorList>
    </citation>
    <scope>NUCLEOTIDE SEQUENCE [LARGE SCALE GENOMIC DNA]</scope>
    <source>
        <strain evidence="6">DB21MT-2</strain>
    </source>
</reference>
<gene>
    <name evidence="5" type="ORF">SHEWBE_3871</name>
</gene>
<dbReference type="SUPFAM" id="SSF49899">
    <property type="entry name" value="Concanavalin A-like lectins/glucanases"/>
    <property type="match status" value="2"/>
</dbReference>
<evidence type="ECO:0000259" key="4">
    <source>
        <dbReference type="PROSITE" id="PS50093"/>
    </source>
</evidence>
<dbReference type="Gene3D" id="2.60.120.200">
    <property type="match status" value="2"/>
</dbReference>